<dbReference type="RefSeq" id="WP_143418706.1">
    <property type="nucleotide sequence ID" value="NZ_VJXR01000033.1"/>
</dbReference>
<comment type="caution">
    <text evidence="2">The sequence shown here is derived from an EMBL/GenBank/DDBJ whole genome shotgun (WGS) entry which is preliminary data.</text>
</comment>
<accession>A0A552WQ90</accession>
<keyword evidence="1" id="KW-0812">Transmembrane</keyword>
<evidence type="ECO:0000313" key="3">
    <source>
        <dbReference type="Proteomes" id="UP000318693"/>
    </source>
</evidence>
<dbReference type="EMBL" id="VJXR01000033">
    <property type="protein sequence ID" value="TRW44877.1"/>
    <property type="molecule type" value="Genomic_DNA"/>
</dbReference>
<sequence>MSDDDRDLFDDCDLQDLRRLDPAHPARPGSGRSPAAQAMLGRILEEPHRGAAATGGVRTRPAQRWLLVGAAAAAVAAGLIILPPWGTPDSAFASWTAVPEELPVARLQEQLGELPCDPGTSDGPSVRNGDVVLAEERGHITFLVTATPASMAHCLLVDGHFHSTSWGGVVGPVELGPTEVDTLLAAGAGQGAAEYTAIMGRVGPDVVGVDVHPLASPDDPPGLQGLLPAKVQATVDGGYFGGWWPGGGGQFELTVHLADGSTIERVPAFAHDR</sequence>
<evidence type="ECO:0000256" key="1">
    <source>
        <dbReference type="SAM" id="Phobius"/>
    </source>
</evidence>
<keyword evidence="1" id="KW-0472">Membrane</keyword>
<dbReference type="Proteomes" id="UP000318693">
    <property type="component" value="Unassembled WGS sequence"/>
</dbReference>
<gene>
    <name evidence="2" type="ORF">FJ693_11720</name>
</gene>
<protein>
    <submittedName>
        <fullName evidence="2">Uncharacterized protein</fullName>
    </submittedName>
</protein>
<proteinExistence type="predicted"/>
<keyword evidence="1" id="KW-1133">Transmembrane helix</keyword>
<evidence type="ECO:0000313" key="2">
    <source>
        <dbReference type="EMBL" id="TRW44877.1"/>
    </source>
</evidence>
<name>A0A552WQ90_9MICO</name>
<reference evidence="2 3" key="1">
    <citation type="submission" date="2019-07" db="EMBL/GenBank/DDBJ databases">
        <title>Georgenia wutianyii sp. nov. and Georgenia *** sp. nov. isolated from plateau pika (Ochotona curzoniae) in the Qinghai-Tibet plateau of China.</title>
        <authorList>
            <person name="Tian Z."/>
        </authorList>
    </citation>
    <scope>NUCLEOTIDE SEQUENCE [LARGE SCALE GENOMIC DNA]</scope>
    <source>
        <strain evidence="2 3">Z446</strain>
    </source>
</reference>
<dbReference type="AlphaFoldDB" id="A0A552WQ90"/>
<organism evidence="2 3">
    <name type="scientific">Georgenia yuyongxinii</name>
    <dbReference type="NCBI Taxonomy" id="2589797"/>
    <lineage>
        <taxon>Bacteria</taxon>
        <taxon>Bacillati</taxon>
        <taxon>Actinomycetota</taxon>
        <taxon>Actinomycetes</taxon>
        <taxon>Micrococcales</taxon>
        <taxon>Bogoriellaceae</taxon>
        <taxon>Georgenia</taxon>
    </lineage>
</organism>
<feature type="transmembrane region" description="Helical" evidence="1">
    <location>
        <begin position="65"/>
        <end position="85"/>
    </location>
</feature>
<keyword evidence="3" id="KW-1185">Reference proteome</keyword>